<dbReference type="GeneID" id="34221618"/>
<keyword evidence="1" id="KW-0812">Transmembrane</keyword>
<sequence length="146" mass="16796">MVIRVLGIGSISGIALSAWMYLWQQMTALKVYTLLLNVDFIPFIRQVDWNDFMLNFFHIIISWAIVLIYIVLKKKRGRNRWLIGIGLSLCAACVYFPLSLLANQPVPTVDNWQAIIIWFSGHILYGLLVVKLTDLFYNGKFLGKQS</sequence>
<accession>A0A075LI26</accession>
<reference evidence="2 3" key="1">
    <citation type="submission" date="2014-07" db="EMBL/GenBank/DDBJ databases">
        <title>Complete genome sequence of a moderately halophilic bacterium Terribacillus aidingensis MP602, isolated from Cryptomeria fortunei in Tianmu mountain in China.</title>
        <authorList>
            <person name="Wang Y."/>
            <person name="Lu P."/>
            <person name="Zhang L."/>
        </authorList>
    </citation>
    <scope>NUCLEOTIDE SEQUENCE [LARGE SCALE GENOMIC DNA]</scope>
    <source>
        <strain evidence="2 3">MP602</strain>
    </source>
</reference>
<dbReference type="KEGG" id="tap:GZ22_05035"/>
<dbReference type="AlphaFoldDB" id="A0A075LI26"/>
<organism evidence="2 3">
    <name type="scientific">Terribacillus saccharophilus</name>
    <dbReference type="NCBI Taxonomy" id="361277"/>
    <lineage>
        <taxon>Bacteria</taxon>
        <taxon>Bacillati</taxon>
        <taxon>Bacillota</taxon>
        <taxon>Bacilli</taxon>
        <taxon>Bacillales</taxon>
        <taxon>Bacillaceae</taxon>
        <taxon>Terribacillus</taxon>
    </lineage>
</organism>
<keyword evidence="1" id="KW-0472">Membrane</keyword>
<dbReference type="EMBL" id="CP008876">
    <property type="protein sequence ID" value="AIF66059.1"/>
    <property type="molecule type" value="Genomic_DNA"/>
</dbReference>
<name>A0A075LI26_9BACI</name>
<dbReference type="OrthoDB" id="1443299at2"/>
<feature type="transmembrane region" description="Helical" evidence="1">
    <location>
        <begin position="5"/>
        <end position="23"/>
    </location>
</feature>
<protein>
    <submittedName>
        <fullName evidence="2">Uncharacterized protein</fullName>
    </submittedName>
</protein>
<gene>
    <name evidence="2" type="ORF">GZ22_05035</name>
</gene>
<feature type="transmembrane region" description="Helical" evidence="1">
    <location>
        <begin position="52"/>
        <end position="72"/>
    </location>
</feature>
<feature type="transmembrane region" description="Helical" evidence="1">
    <location>
        <begin position="114"/>
        <end position="137"/>
    </location>
</feature>
<evidence type="ECO:0000313" key="3">
    <source>
        <dbReference type="Proteomes" id="UP000027980"/>
    </source>
</evidence>
<feature type="transmembrane region" description="Helical" evidence="1">
    <location>
        <begin position="81"/>
        <end position="102"/>
    </location>
</feature>
<dbReference type="HOGENOM" id="CLU_147951_0_0_9"/>
<keyword evidence="1" id="KW-1133">Transmembrane helix</keyword>
<evidence type="ECO:0000313" key="2">
    <source>
        <dbReference type="EMBL" id="AIF66059.1"/>
    </source>
</evidence>
<evidence type="ECO:0000256" key="1">
    <source>
        <dbReference type="SAM" id="Phobius"/>
    </source>
</evidence>
<dbReference type="RefSeq" id="WP_038559330.1">
    <property type="nucleotide sequence ID" value="NZ_CP008876.1"/>
</dbReference>
<dbReference type="Proteomes" id="UP000027980">
    <property type="component" value="Chromosome"/>
</dbReference>
<proteinExistence type="predicted"/>